<keyword evidence="4" id="KW-1185">Reference proteome</keyword>
<dbReference type="KEGG" id="hdo:MUK72_20065"/>
<dbReference type="GeneID" id="71764195"/>
<organism evidence="1 5">
    <name type="scientific">Halococcus dombrowskii</name>
    <dbReference type="NCBI Taxonomy" id="179637"/>
    <lineage>
        <taxon>Archaea</taxon>
        <taxon>Methanobacteriati</taxon>
        <taxon>Methanobacteriota</taxon>
        <taxon>Stenosarchaea group</taxon>
        <taxon>Halobacteria</taxon>
        <taxon>Halobacteriales</taxon>
        <taxon>Halococcaceae</taxon>
        <taxon>Halococcus</taxon>
    </lineage>
</organism>
<dbReference type="InterPro" id="IPR012349">
    <property type="entry name" value="Split_barrel_FMN-bd"/>
</dbReference>
<dbReference type="EMBL" id="BAAADN010000092">
    <property type="protein sequence ID" value="GAA0478011.1"/>
    <property type="molecule type" value="Genomic_DNA"/>
</dbReference>
<dbReference type="Proteomes" id="UP000830542">
    <property type="component" value="Plasmid unnamed2"/>
</dbReference>
<dbReference type="InterPro" id="IPR024747">
    <property type="entry name" value="Pyridox_Oxase-rel"/>
</dbReference>
<reference evidence="2" key="2">
    <citation type="submission" date="2022-04" db="EMBL/GenBank/DDBJ databases">
        <title>Sequencing and genomic assembly of Halococcus dombrowskii.</title>
        <authorList>
            <person name="Lim S.W."/>
            <person name="MacLea K.S."/>
        </authorList>
    </citation>
    <scope>NUCLEOTIDE SEQUENCE</scope>
    <source>
        <strain evidence="2">H4</strain>
        <plasmid evidence="2">unnamed2</plasmid>
        <plasmid evidence="3">unnamed5</plasmid>
    </source>
</reference>
<reference evidence="1" key="1">
    <citation type="journal article" date="2014" name="Int. J. Syst. Evol. Microbiol.">
        <title>Complete genome sequence of Corynebacterium casei LMG S-19264T (=DSM 44701T), isolated from a smear-ripened cheese.</title>
        <authorList>
            <consortium name="US DOE Joint Genome Institute (JGI-PGF)"/>
            <person name="Walter F."/>
            <person name="Albersmeier A."/>
            <person name="Kalinowski J."/>
            <person name="Ruckert C."/>
        </authorList>
    </citation>
    <scope>NUCLEOTIDE SEQUENCE</scope>
    <source>
        <strain evidence="1">JCM 12289</strain>
    </source>
</reference>
<accession>A0AAV3SLQ3</accession>
<evidence type="ECO:0000313" key="3">
    <source>
        <dbReference type="EMBL" id="UOO97575.1"/>
    </source>
</evidence>
<evidence type="ECO:0000313" key="4">
    <source>
        <dbReference type="Proteomes" id="UP000830542"/>
    </source>
</evidence>
<reference evidence="1" key="3">
    <citation type="submission" date="2023-12" db="EMBL/GenBank/DDBJ databases">
        <authorList>
            <person name="Sun Q."/>
            <person name="Inoue M."/>
        </authorList>
    </citation>
    <scope>NUCLEOTIDE SEQUENCE</scope>
    <source>
        <strain evidence="1">JCM 12289</strain>
    </source>
</reference>
<name>A0AAV3SLQ3_HALDO</name>
<evidence type="ECO:0000313" key="2">
    <source>
        <dbReference type="EMBL" id="UOO96929.1"/>
    </source>
</evidence>
<proteinExistence type="predicted"/>
<dbReference type="Pfam" id="PF12900">
    <property type="entry name" value="Pyridox_ox_2"/>
    <property type="match status" value="1"/>
</dbReference>
<dbReference type="AlphaFoldDB" id="A0AAV3SLQ3"/>
<dbReference type="EMBL" id="CP095010">
    <property type="protein sequence ID" value="UOO97575.1"/>
    <property type="molecule type" value="Genomic_DNA"/>
</dbReference>
<dbReference type="KEGG" id="hdo:MUK72_17100"/>
<geneLocation type="plasmid" evidence="2 4">
    <name>unnamed2</name>
</geneLocation>
<protein>
    <submittedName>
        <fullName evidence="2">Pyridoxamine 5'-phosphate oxidase family protein</fullName>
    </submittedName>
</protein>
<dbReference type="Proteomes" id="UP001500962">
    <property type="component" value="Unassembled WGS sequence"/>
</dbReference>
<dbReference type="Proteomes" id="UP000830542">
    <property type="component" value="Plasmid unnamed5"/>
</dbReference>
<sequence>MTTDELSEHGMVQMDEESIRGFLLSQSVGVLGLPTDGAPALRPMSFWFDDNSRLYFFYLTGSSSRKVELTDQATVARFLVYRAETTFNWRRSCVA</sequence>
<evidence type="ECO:0000313" key="5">
    <source>
        <dbReference type="Proteomes" id="UP001500962"/>
    </source>
</evidence>
<gene>
    <name evidence="1" type="ORF">GCM10008985_37870</name>
    <name evidence="2" type="ORF">MUK72_17100</name>
    <name evidence="3" type="ORF">MUK72_20065</name>
</gene>
<dbReference type="EMBL" id="CP095007">
    <property type="protein sequence ID" value="UOO96929.1"/>
    <property type="molecule type" value="Genomic_DNA"/>
</dbReference>
<dbReference type="Gene3D" id="2.30.110.10">
    <property type="entry name" value="Electron Transport, Fmn-binding Protein, Chain A"/>
    <property type="match status" value="1"/>
</dbReference>
<keyword evidence="2" id="KW-0614">Plasmid</keyword>
<geneLocation type="plasmid" evidence="3 4">
    <name>unnamed5</name>
</geneLocation>
<evidence type="ECO:0000313" key="1">
    <source>
        <dbReference type="EMBL" id="GAA0478011.1"/>
    </source>
</evidence>
<dbReference type="RefSeq" id="WP_244706110.1">
    <property type="nucleotide sequence ID" value="NZ_BAAADN010000092.1"/>
</dbReference>
<dbReference type="SUPFAM" id="SSF50475">
    <property type="entry name" value="FMN-binding split barrel"/>
    <property type="match status" value="1"/>
</dbReference>